<reference evidence="4 5" key="1">
    <citation type="submission" date="2016-07" db="EMBL/GenBank/DDBJ databases">
        <title>Draft Genome Sequence of Methylophaga muralis Bur 1.</title>
        <authorList>
            <person name="Vasilenko O.V."/>
            <person name="Doronina N.V."/>
            <person name="Shmareva M.N."/>
            <person name="Tarlachkov S.V."/>
            <person name="Mustakhimov I."/>
            <person name="Trotsenko Y.A."/>
        </authorList>
    </citation>
    <scope>NUCLEOTIDE SEQUENCE [LARGE SCALE GENOMIC DNA]</scope>
    <source>
        <strain evidence="4 5">Bur 1</strain>
    </source>
</reference>
<comment type="similarity">
    <text evidence="1">Belongs to the leucine-binding protein family.</text>
</comment>
<evidence type="ECO:0000259" key="3">
    <source>
        <dbReference type="Pfam" id="PF13458"/>
    </source>
</evidence>
<dbReference type="InterPro" id="IPR028081">
    <property type="entry name" value="Leu-bd"/>
</dbReference>
<evidence type="ECO:0000313" key="5">
    <source>
        <dbReference type="Proteomes" id="UP000094379"/>
    </source>
</evidence>
<dbReference type="InterPro" id="IPR028082">
    <property type="entry name" value="Peripla_BP_I"/>
</dbReference>
<gene>
    <name evidence="4" type="ORF">A9E74_01799</name>
</gene>
<dbReference type="AlphaFoldDB" id="A0A1E3GR58"/>
<proteinExistence type="inferred from homology"/>
<accession>A0A1E3GR58</accession>
<evidence type="ECO:0000256" key="2">
    <source>
        <dbReference type="ARBA" id="ARBA00022729"/>
    </source>
</evidence>
<dbReference type="STRING" id="291169.A9E74_01799"/>
<feature type="domain" description="Leucine-binding protein" evidence="3">
    <location>
        <begin position="1"/>
        <end position="292"/>
    </location>
</feature>
<keyword evidence="5" id="KW-1185">Reference proteome</keyword>
<keyword evidence="4" id="KW-0675">Receptor</keyword>
<keyword evidence="2" id="KW-0732">Signal</keyword>
<dbReference type="Gene3D" id="3.40.50.2300">
    <property type="match status" value="2"/>
</dbReference>
<comment type="caution">
    <text evidence="4">The sequence shown here is derived from an EMBL/GenBank/DDBJ whole genome shotgun (WGS) entry which is preliminary data.</text>
</comment>
<dbReference type="SUPFAM" id="SSF53822">
    <property type="entry name" value="Periplasmic binding protein-like I"/>
    <property type="match status" value="1"/>
</dbReference>
<dbReference type="PANTHER" id="PTHR47235:SF1">
    <property type="entry name" value="BLR6548 PROTEIN"/>
    <property type="match status" value="1"/>
</dbReference>
<evidence type="ECO:0000313" key="4">
    <source>
        <dbReference type="EMBL" id="ODN66529.1"/>
    </source>
</evidence>
<evidence type="ECO:0000256" key="1">
    <source>
        <dbReference type="ARBA" id="ARBA00010062"/>
    </source>
</evidence>
<organism evidence="4 5">
    <name type="scientific">Methylophaga muralis</name>
    <dbReference type="NCBI Taxonomy" id="291169"/>
    <lineage>
        <taxon>Bacteria</taxon>
        <taxon>Pseudomonadati</taxon>
        <taxon>Pseudomonadota</taxon>
        <taxon>Gammaproteobacteria</taxon>
        <taxon>Thiotrichales</taxon>
        <taxon>Piscirickettsiaceae</taxon>
        <taxon>Methylophaga</taxon>
    </lineage>
</organism>
<dbReference type="Proteomes" id="UP000094379">
    <property type="component" value="Unassembled WGS sequence"/>
</dbReference>
<protein>
    <submittedName>
        <fullName evidence="4">Receptor family ligand binding region</fullName>
    </submittedName>
</protein>
<name>A0A1E3GR58_9GAMM</name>
<dbReference type="EMBL" id="MCRI01000018">
    <property type="protein sequence ID" value="ODN66529.1"/>
    <property type="molecule type" value="Genomic_DNA"/>
</dbReference>
<dbReference type="PATRIC" id="fig|291169.3.peg.1809"/>
<dbReference type="PANTHER" id="PTHR47235">
    <property type="entry name" value="BLR6548 PROTEIN"/>
    <property type="match status" value="1"/>
</dbReference>
<sequence length="306" mass="33604">MRQLINEHAVVAVLGSVGTPTAVVTAPIAEQLQVALVGAFSGGDVLRPNPPSRYIINYRPGYKQEVEMLIDGVLNAGIRPEEIAFFTQQDSYGNAVYHAAAMALQARGFYQVDYLTHAYYSRNTLNVESAVATILKANIPPKVILMGGSYAPSAKFIKLLYEDRPELWFVNVSFVGSHVLEKSLDGINANVVVSQVVPEIDADLPLVREFRAALKEYDSDLQPNTISLEGYIVARILAEALLSMDGPINRETMIDSLHALVDLDIGLGSNINLAKDQQQGSHMLWLSKLENGAFHSFEWVNANFSQ</sequence>
<dbReference type="Pfam" id="PF13458">
    <property type="entry name" value="Peripla_BP_6"/>
    <property type="match status" value="1"/>
</dbReference>